<comment type="caution">
    <text evidence="2">The sequence shown here is derived from an EMBL/GenBank/DDBJ whole genome shotgun (WGS) entry which is preliminary data.</text>
</comment>
<protein>
    <submittedName>
        <fullName evidence="2">PilZ domain-containing protein</fullName>
    </submittedName>
</protein>
<dbReference type="InterPro" id="IPR009875">
    <property type="entry name" value="PilZ_domain"/>
</dbReference>
<dbReference type="Pfam" id="PF07238">
    <property type="entry name" value="PilZ"/>
    <property type="match status" value="1"/>
</dbReference>
<proteinExistence type="predicted"/>
<dbReference type="Gene3D" id="2.40.10.220">
    <property type="entry name" value="predicted glycosyltransferase like domains"/>
    <property type="match status" value="1"/>
</dbReference>
<organism evidence="2 3">
    <name type="scientific">Azospira oryzae</name>
    <dbReference type="NCBI Taxonomy" id="146939"/>
    <lineage>
        <taxon>Bacteria</taxon>
        <taxon>Pseudomonadati</taxon>
        <taxon>Pseudomonadota</taxon>
        <taxon>Betaproteobacteria</taxon>
        <taxon>Rhodocyclales</taxon>
        <taxon>Rhodocyclaceae</taxon>
        <taxon>Azospira</taxon>
    </lineage>
</organism>
<name>A0ABY0INZ0_9RHOO</name>
<dbReference type="Proteomes" id="UP000292136">
    <property type="component" value="Unassembled WGS sequence"/>
</dbReference>
<feature type="domain" description="PilZ" evidence="1">
    <location>
        <begin position="7"/>
        <end position="96"/>
    </location>
</feature>
<gene>
    <name evidence="2" type="ORF">EV678_2998</name>
</gene>
<sequence>MIVLDSEPDRVYHGRTHDVSQAGAAVLTDHNLHTSSQFTMRLSVPPTHSHERPLVLEFRCRMAYSVHSDRHCCFRHGVQFVGFTGAAKVQLQRVLAQHFLPGTERYAG</sequence>
<evidence type="ECO:0000313" key="3">
    <source>
        <dbReference type="Proteomes" id="UP000292136"/>
    </source>
</evidence>
<dbReference type="EMBL" id="SHKM01000003">
    <property type="protein sequence ID" value="RZT75811.1"/>
    <property type="molecule type" value="Genomic_DNA"/>
</dbReference>
<evidence type="ECO:0000313" key="2">
    <source>
        <dbReference type="EMBL" id="RZT75811.1"/>
    </source>
</evidence>
<evidence type="ECO:0000259" key="1">
    <source>
        <dbReference type="Pfam" id="PF07238"/>
    </source>
</evidence>
<dbReference type="SUPFAM" id="SSF141371">
    <property type="entry name" value="PilZ domain-like"/>
    <property type="match status" value="1"/>
</dbReference>
<keyword evidence="3" id="KW-1185">Reference proteome</keyword>
<accession>A0ABY0INZ0</accession>
<reference evidence="2 3" key="1">
    <citation type="submission" date="2019-02" db="EMBL/GenBank/DDBJ databases">
        <title>Genomic Encyclopedia of Type Strains, Phase IV (KMG-IV): sequencing the most valuable type-strain genomes for metagenomic binning, comparative biology and taxonomic classification.</title>
        <authorList>
            <person name="Goeker M."/>
        </authorList>
    </citation>
    <scope>NUCLEOTIDE SEQUENCE [LARGE SCALE GENOMIC DNA]</scope>
    <source>
        <strain evidence="2 3">DSM 21223</strain>
    </source>
</reference>